<dbReference type="EMBL" id="UYSL01021170">
    <property type="protein sequence ID" value="VDL77462.1"/>
    <property type="molecule type" value="Genomic_DNA"/>
</dbReference>
<gene>
    <name evidence="1" type="ORF">NBR_LOCUS13873</name>
</gene>
<evidence type="ECO:0000313" key="2">
    <source>
        <dbReference type="Proteomes" id="UP000271162"/>
    </source>
</evidence>
<proteinExistence type="predicted"/>
<accession>A0A0N4YBM2</accession>
<evidence type="ECO:0000313" key="1">
    <source>
        <dbReference type="EMBL" id="VDL77462.1"/>
    </source>
</evidence>
<name>A0A0N4YBM2_NIPBR</name>
<reference evidence="3" key="1">
    <citation type="submission" date="2017-02" db="UniProtKB">
        <authorList>
            <consortium name="WormBaseParasite"/>
        </authorList>
    </citation>
    <scope>IDENTIFICATION</scope>
</reference>
<dbReference type="AlphaFoldDB" id="A0A0N4YBM2"/>
<sequence length="57" mass="5955">MTGYRGFVGGLRSNWKAGEGVCDDEMGKCRAAVGWGKTALGGSKQDKRPAGLPELAL</sequence>
<organism evidence="3">
    <name type="scientific">Nippostrongylus brasiliensis</name>
    <name type="common">Rat hookworm</name>
    <dbReference type="NCBI Taxonomy" id="27835"/>
    <lineage>
        <taxon>Eukaryota</taxon>
        <taxon>Metazoa</taxon>
        <taxon>Ecdysozoa</taxon>
        <taxon>Nematoda</taxon>
        <taxon>Chromadorea</taxon>
        <taxon>Rhabditida</taxon>
        <taxon>Rhabditina</taxon>
        <taxon>Rhabditomorpha</taxon>
        <taxon>Strongyloidea</taxon>
        <taxon>Heligmosomidae</taxon>
        <taxon>Nippostrongylus</taxon>
    </lineage>
</organism>
<reference evidence="1 2" key="2">
    <citation type="submission" date="2018-11" db="EMBL/GenBank/DDBJ databases">
        <authorList>
            <consortium name="Pathogen Informatics"/>
        </authorList>
    </citation>
    <scope>NUCLEOTIDE SEQUENCE [LARGE SCALE GENOMIC DNA]</scope>
</reference>
<dbReference type="Proteomes" id="UP000271162">
    <property type="component" value="Unassembled WGS sequence"/>
</dbReference>
<dbReference type="WBParaSite" id="NBR_0001387201-mRNA-1">
    <property type="protein sequence ID" value="NBR_0001387201-mRNA-1"/>
    <property type="gene ID" value="NBR_0001387201"/>
</dbReference>
<evidence type="ECO:0000313" key="3">
    <source>
        <dbReference type="WBParaSite" id="NBR_0001387201-mRNA-1"/>
    </source>
</evidence>
<keyword evidence="2" id="KW-1185">Reference proteome</keyword>
<protein>
    <submittedName>
        <fullName evidence="1 3">Uncharacterized protein</fullName>
    </submittedName>
</protein>